<feature type="transmembrane region" description="Helical" evidence="1">
    <location>
        <begin position="98"/>
        <end position="122"/>
    </location>
</feature>
<keyword evidence="1" id="KW-0812">Transmembrane</keyword>
<organism evidence="3 4">
    <name type="scientific">Galemys pyrenaicus</name>
    <name type="common">Iberian desman</name>
    <name type="synonym">Pyrenean desman</name>
    <dbReference type="NCBI Taxonomy" id="202257"/>
    <lineage>
        <taxon>Eukaryota</taxon>
        <taxon>Metazoa</taxon>
        <taxon>Chordata</taxon>
        <taxon>Craniata</taxon>
        <taxon>Vertebrata</taxon>
        <taxon>Euteleostomi</taxon>
        <taxon>Mammalia</taxon>
        <taxon>Eutheria</taxon>
        <taxon>Laurasiatheria</taxon>
        <taxon>Eulipotyphla</taxon>
        <taxon>Talpidae</taxon>
        <taxon>Galemys</taxon>
    </lineage>
</organism>
<dbReference type="InterPro" id="IPR021109">
    <property type="entry name" value="Peptidase_aspartic_dom_sf"/>
</dbReference>
<dbReference type="GO" id="GO:0004190">
    <property type="term" value="F:aspartic-type endopeptidase activity"/>
    <property type="evidence" value="ECO:0007669"/>
    <property type="project" value="InterPro"/>
</dbReference>
<proteinExistence type="predicted"/>
<dbReference type="PROSITE" id="PS51767">
    <property type="entry name" value="PEPTIDASE_A1"/>
    <property type="match status" value="1"/>
</dbReference>
<evidence type="ECO:0000259" key="2">
    <source>
        <dbReference type="PROSITE" id="PS51767"/>
    </source>
</evidence>
<dbReference type="OrthoDB" id="2747330at2759"/>
<dbReference type="Gene3D" id="2.40.70.10">
    <property type="entry name" value="Acid Proteases"/>
    <property type="match status" value="1"/>
</dbReference>
<keyword evidence="1" id="KW-0472">Membrane</keyword>
<accession>A0A8J6AGH4</accession>
<evidence type="ECO:0000313" key="3">
    <source>
        <dbReference type="EMBL" id="KAG8518582.1"/>
    </source>
</evidence>
<dbReference type="EMBL" id="JAGFMF010011629">
    <property type="protein sequence ID" value="KAG8518582.1"/>
    <property type="molecule type" value="Genomic_DNA"/>
</dbReference>
<dbReference type="PRINTS" id="PR01817">
    <property type="entry name" value="BACE2"/>
</dbReference>
<feature type="domain" description="Peptidase A1" evidence="2">
    <location>
        <begin position="1"/>
        <end position="59"/>
    </location>
</feature>
<sequence>MLCPGCRQLYIQPVVVASLSYECYRFGISPSANALVIGATVMEGFYVVFDRARKRVGFAASPCAETAGAPVSEVSGPFSTDSLAGSCVPALPLHGPVLWILSYALMGVCGAILLVLLVLLLLPCRCRPRPRDPEVVSDESSLVRHRWK</sequence>
<protein>
    <submittedName>
        <fullName evidence="3">Beta-secretase 2</fullName>
    </submittedName>
</protein>
<reference evidence="3" key="1">
    <citation type="journal article" date="2021" name="Evol. Appl.">
        <title>The genome of the Pyrenean desman and the effects of bottlenecks and inbreeding on the genomic landscape of an endangered species.</title>
        <authorList>
            <person name="Escoda L."/>
            <person name="Castresana J."/>
        </authorList>
    </citation>
    <scope>NUCLEOTIDE SEQUENCE</scope>
    <source>
        <strain evidence="3">IBE-C5619</strain>
    </source>
</reference>
<keyword evidence="4" id="KW-1185">Reference proteome</keyword>
<dbReference type="GO" id="GO:0006508">
    <property type="term" value="P:proteolysis"/>
    <property type="evidence" value="ECO:0007669"/>
    <property type="project" value="InterPro"/>
</dbReference>
<evidence type="ECO:0000313" key="4">
    <source>
        <dbReference type="Proteomes" id="UP000700334"/>
    </source>
</evidence>
<dbReference type="InterPro" id="IPR033121">
    <property type="entry name" value="PEPTIDASE_A1"/>
</dbReference>
<comment type="caution">
    <text evidence="3">The sequence shown here is derived from an EMBL/GenBank/DDBJ whole genome shotgun (WGS) entry which is preliminary data.</text>
</comment>
<dbReference type="SUPFAM" id="SSF50630">
    <property type="entry name" value="Acid proteases"/>
    <property type="match status" value="1"/>
</dbReference>
<gene>
    <name evidence="3" type="ORF">J0S82_004512</name>
</gene>
<dbReference type="GO" id="GO:0016020">
    <property type="term" value="C:membrane"/>
    <property type="evidence" value="ECO:0007669"/>
    <property type="project" value="InterPro"/>
</dbReference>
<name>A0A8J6AGH4_GALPY</name>
<dbReference type="PRINTS" id="PR01815">
    <property type="entry name" value="BACEFAMILY"/>
</dbReference>
<dbReference type="InterPro" id="IPR009119">
    <property type="entry name" value="BACE"/>
</dbReference>
<dbReference type="InterPro" id="IPR009121">
    <property type="entry name" value="BACE2"/>
</dbReference>
<dbReference type="AlphaFoldDB" id="A0A8J6AGH4"/>
<keyword evidence="1" id="KW-1133">Transmembrane helix</keyword>
<evidence type="ECO:0000256" key="1">
    <source>
        <dbReference type="SAM" id="Phobius"/>
    </source>
</evidence>
<dbReference type="Proteomes" id="UP000700334">
    <property type="component" value="Unassembled WGS sequence"/>
</dbReference>